<evidence type="ECO:0000259" key="3">
    <source>
        <dbReference type="PROSITE" id="PS50937"/>
    </source>
</evidence>
<dbReference type="GO" id="GO:0003677">
    <property type="term" value="F:DNA binding"/>
    <property type="evidence" value="ECO:0007669"/>
    <property type="project" value="UniProtKB-KW"/>
</dbReference>
<dbReference type="Proteomes" id="UP000076128">
    <property type="component" value="Chromosome"/>
</dbReference>
<dbReference type="Pfam" id="PF13411">
    <property type="entry name" value="MerR_1"/>
    <property type="match status" value="1"/>
</dbReference>
<evidence type="ECO:0000313" key="5">
    <source>
        <dbReference type="Proteomes" id="UP000076128"/>
    </source>
</evidence>
<gene>
    <name evidence="4" type="ORF">AKL17_2504</name>
</gene>
<evidence type="ECO:0000313" key="4">
    <source>
        <dbReference type="EMBL" id="AMY69749.1"/>
    </source>
</evidence>
<feature type="region of interest" description="Disordered" evidence="2">
    <location>
        <begin position="192"/>
        <end position="232"/>
    </location>
</feature>
<feature type="compositionally biased region" description="Low complexity" evidence="2">
    <location>
        <begin position="219"/>
        <end position="232"/>
    </location>
</feature>
<keyword evidence="1" id="KW-0238">DNA-binding</keyword>
<dbReference type="STRING" id="1335048.AKL17_2504"/>
<feature type="compositionally biased region" description="Low complexity" evidence="2">
    <location>
        <begin position="121"/>
        <end position="131"/>
    </location>
</feature>
<feature type="region of interest" description="Disordered" evidence="2">
    <location>
        <begin position="106"/>
        <end position="162"/>
    </location>
</feature>
<dbReference type="InterPro" id="IPR009061">
    <property type="entry name" value="DNA-bd_dom_put_sf"/>
</dbReference>
<dbReference type="PANTHER" id="PTHR30204:SF15">
    <property type="entry name" value="BLL5018 PROTEIN"/>
    <property type="match status" value="1"/>
</dbReference>
<accession>A0A161HC86</accession>
<keyword evidence="5" id="KW-1185">Reference proteome</keyword>
<dbReference type="KEGG" id="daa:AKL17_2504"/>
<feature type="domain" description="HTH merR-type" evidence="3">
    <location>
        <begin position="36"/>
        <end position="104"/>
    </location>
</feature>
<dbReference type="SMART" id="SM00422">
    <property type="entry name" value="HTH_MERR"/>
    <property type="match status" value="1"/>
</dbReference>
<dbReference type="AlphaFoldDB" id="A0A161HC86"/>
<dbReference type="EMBL" id="CP012661">
    <property type="protein sequence ID" value="AMY69749.1"/>
    <property type="molecule type" value="Genomic_DNA"/>
</dbReference>
<feature type="region of interest" description="Disordered" evidence="2">
    <location>
        <begin position="1"/>
        <end position="32"/>
    </location>
</feature>
<dbReference type="Gene3D" id="1.10.1660.10">
    <property type="match status" value="1"/>
</dbReference>
<dbReference type="PATRIC" id="fig|1335048.3.peg.2611"/>
<dbReference type="GO" id="GO:0003700">
    <property type="term" value="F:DNA-binding transcription factor activity"/>
    <property type="evidence" value="ECO:0007669"/>
    <property type="project" value="InterPro"/>
</dbReference>
<protein>
    <submittedName>
        <fullName evidence="4">MerR family transcriptional regulator</fullName>
    </submittedName>
</protein>
<proteinExistence type="predicted"/>
<evidence type="ECO:0000256" key="1">
    <source>
        <dbReference type="ARBA" id="ARBA00023125"/>
    </source>
</evidence>
<evidence type="ECO:0000256" key="2">
    <source>
        <dbReference type="SAM" id="MobiDB-lite"/>
    </source>
</evidence>
<organism evidence="4 5">
    <name type="scientific">Frigidibacter mobilis</name>
    <dbReference type="NCBI Taxonomy" id="1335048"/>
    <lineage>
        <taxon>Bacteria</taxon>
        <taxon>Pseudomonadati</taxon>
        <taxon>Pseudomonadota</taxon>
        <taxon>Alphaproteobacteria</taxon>
        <taxon>Rhodobacterales</taxon>
        <taxon>Paracoccaceae</taxon>
        <taxon>Frigidibacter</taxon>
    </lineage>
</organism>
<name>A0A161HC86_9RHOB</name>
<reference evidence="4 5" key="1">
    <citation type="submission" date="2015-09" db="EMBL/GenBank/DDBJ databases">
        <title>Complete genome sequence of Defluviimonas alba cai42t isolated from an oilfield in Xinjiang.</title>
        <authorList>
            <person name="Geng S."/>
            <person name="Pan X."/>
            <person name="Wu X."/>
        </authorList>
    </citation>
    <scope>NUCLEOTIDE SEQUENCE [LARGE SCALE GENOMIC DNA]</scope>
    <source>
        <strain evidence="5">cai42</strain>
    </source>
</reference>
<dbReference type="PANTHER" id="PTHR30204">
    <property type="entry name" value="REDOX-CYCLING DRUG-SENSING TRANSCRIPTIONAL ACTIVATOR SOXR"/>
    <property type="match status" value="1"/>
</dbReference>
<dbReference type="SUPFAM" id="SSF46955">
    <property type="entry name" value="Putative DNA-binding domain"/>
    <property type="match status" value="1"/>
</dbReference>
<feature type="compositionally biased region" description="Low complexity" evidence="2">
    <location>
        <begin position="203"/>
        <end position="212"/>
    </location>
</feature>
<dbReference type="InterPro" id="IPR000551">
    <property type="entry name" value="MerR-type_HTH_dom"/>
</dbReference>
<dbReference type="PROSITE" id="PS50937">
    <property type="entry name" value="HTH_MERR_2"/>
    <property type="match status" value="1"/>
</dbReference>
<dbReference type="CDD" id="cd04765">
    <property type="entry name" value="HTH_MlrA-like_sg2"/>
    <property type="match status" value="1"/>
</dbReference>
<dbReference type="InterPro" id="IPR047057">
    <property type="entry name" value="MerR_fam"/>
</dbReference>
<sequence>MENSAGNAQPGMASPAMGGAETDRSGAGKSDTAFRTISEVAALLETPPHVLRFWESRFPQVSPVKRAGGRRYYRPADVALLAGIRKLLHDDGLTIRGVQKMLRAHGARAVTEPAAPEESAGPDTGGPAAAPDLPPQDHAEAEAPQPAGDSTPEALPTAEDVTKATPPAAAPLAADPEQPARPRVLVRRRTGSDAPGLFSLMDAPEQPRSAAPEPEPEPDATTAQAPTEAAERPLAALLRAADPALLAPRAKALAALQARLEAIRARRDCAGRGR</sequence>